<dbReference type="Pfam" id="PF00271">
    <property type="entry name" value="Helicase_C"/>
    <property type="match status" value="1"/>
</dbReference>
<dbReference type="InterPro" id="IPR027417">
    <property type="entry name" value="P-loop_NTPase"/>
</dbReference>
<dbReference type="PROSITE" id="PS51194">
    <property type="entry name" value="HELICASE_CTER"/>
    <property type="match status" value="1"/>
</dbReference>
<dbReference type="Gene3D" id="3.40.50.300">
    <property type="entry name" value="P-loop containing nucleotide triphosphate hydrolases"/>
    <property type="match status" value="2"/>
</dbReference>
<dbReference type="EMBL" id="CP019401">
    <property type="protein sequence ID" value="AQU80066.1"/>
    <property type="molecule type" value="Genomic_DNA"/>
</dbReference>
<gene>
    <name evidence="6" type="ORF">AJGP001_12605</name>
</gene>
<keyword evidence="2" id="KW-0067">ATP-binding</keyword>
<keyword evidence="3" id="KW-0238">DNA-binding</keyword>
<evidence type="ECO:0000256" key="2">
    <source>
        <dbReference type="ARBA" id="ARBA00022840"/>
    </source>
</evidence>
<evidence type="ECO:0000313" key="7">
    <source>
        <dbReference type="Proteomes" id="UP000189661"/>
    </source>
</evidence>
<sequence length="440" mass="49708">MDQLEEFLTGRIWLRDFGPFSKEQVDKAVLSGFVNVRLGITAEKQCIRCLEKSIHKIIPYFCEACQKICYYCRNCLKMGRISSCTELITWALPSQKLPQHHSLNWTGKLTPLQEIASQEVQQSLLQKNDHLIYAVCGAGKTELLFAPIFDALKKGLRVCIAAPRTDVVLELTPRLRAAFSTTTIHSLYGGSPVEPGFAQLVIATTHQLYRFENAFDVLIVDEADAFPYSYDPALKRAVLKAKKKEAPIVYVSATPSDQLVKHINNKSQLFRRFHGYPLPVPEFRSLWGYEKDFAKGKIPRKLKAWVDEKIEKKQPFLLFFPTIELIEQAVVLFQKIHPTIEAVHSKDVDRKEKVLKLRQRQIPGVLTSTILERGITIPNVQVAVVGADQSVFDAAALIQIAGRVGRASDYPNGEIVFFHNGIVRQMDQAKKTIISYNGGR</sequence>
<dbReference type="PROSITE" id="PS51192">
    <property type="entry name" value="HELICASE_ATP_BIND_1"/>
    <property type="match status" value="1"/>
</dbReference>
<dbReference type="PANTHER" id="PTHR30580:SF1">
    <property type="entry name" value="COMF OPERON PROTEIN 1"/>
    <property type="match status" value="1"/>
</dbReference>
<dbReference type="Pfam" id="PF00270">
    <property type="entry name" value="DEAD"/>
    <property type="match status" value="1"/>
</dbReference>
<keyword evidence="7" id="KW-1185">Reference proteome</keyword>
<dbReference type="SUPFAM" id="SSF52540">
    <property type="entry name" value="P-loop containing nucleoside triphosphate hydrolases"/>
    <property type="match status" value="1"/>
</dbReference>
<dbReference type="InterPro" id="IPR001650">
    <property type="entry name" value="Helicase_C-like"/>
</dbReference>
<dbReference type="PANTHER" id="PTHR30580">
    <property type="entry name" value="PRIMOSOMAL PROTEIN N"/>
    <property type="match status" value="1"/>
</dbReference>
<keyword evidence="1" id="KW-0547">Nucleotide-binding</keyword>
<evidence type="ECO:0000313" key="6">
    <source>
        <dbReference type="EMBL" id="AQU80066.1"/>
    </source>
</evidence>
<reference evidence="6 7" key="1">
    <citation type="submission" date="2017-01" db="EMBL/GenBank/DDBJ databases">
        <title>Planococcus faecalis genome complete sequence.</title>
        <authorList>
            <person name="Lee P.C."/>
        </authorList>
    </citation>
    <scope>NUCLEOTIDE SEQUENCE [LARGE SCALE GENOMIC DNA]</scope>
    <source>
        <strain evidence="6 7">AJ003</strain>
    </source>
</reference>
<keyword evidence="6" id="KW-0347">Helicase</keyword>
<proteinExistence type="predicted"/>
<organism evidence="6 7">
    <name type="scientific">Planococcus faecalis</name>
    <dbReference type="NCBI Taxonomy" id="1598147"/>
    <lineage>
        <taxon>Bacteria</taxon>
        <taxon>Bacillati</taxon>
        <taxon>Bacillota</taxon>
        <taxon>Bacilli</taxon>
        <taxon>Bacillales</taxon>
        <taxon>Caryophanaceae</taxon>
        <taxon>Planococcus</taxon>
    </lineage>
</organism>
<dbReference type="RefSeq" id="WP_078080608.1">
    <property type="nucleotide sequence ID" value="NZ_CP019401.1"/>
</dbReference>
<dbReference type="SMART" id="SM00487">
    <property type="entry name" value="DEXDc"/>
    <property type="match status" value="1"/>
</dbReference>
<dbReference type="Proteomes" id="UP000189661">
    <property type="component" value="Chromosome"/>
</dbReference>
<dbReference type="SMART" id="SM00490">
    <property type="entry name" value="HELICc"/>
    <property type="match status" value="1"/>
</dbReference>
<evidence type="ECO:0000256" key="1">
    <source>
        <dbReference type="ARBA" id="ARBA00022741"/>
    </source>
</evidence>
<feature type="domain" description="Helicase ATP-binding" evidence="4">
    <location>
        <begin position="121"/>
        <end position="273"/>
    </location>
</feature>
<evidence type="ECO:0000259" key="4">
    <source>
        <dbReference type="PROSITE" id="PS51192"/>
    </source>
</evidence>
<dbReference type="InterPro" id="IPR014001">
    <property type="entry name" value="Helicase_ATP-bd"/>
</dbReference>
<evidence type="ECO:0000256" key="3">
    <source>
        <dbReference type="ARBA" id="ARBA00023125"/>
    </source>
</evidence>
<keyword evidence="6" id="KW-0378">Hydrolase</keyword>
<dbReference type="GO" id="GO:0004386">
    <property type="term" value="F:helicase activity"/>
    <property type="evidence" value="ECO:0007669"/>
    <property type="project" value="UniProtKB-KW"/>
</dbReference>
<feature type="domain" description="Helicase C-terminal" evidence="5">
    <location>
        <begin position="297"/>
        <end position="440"/>
    </location>
</feature>
<protein>
    <submittedName>
        <fullName evidence="6">DNA/RNA helicase</fullName>
    </submittedName>
</protein>
<name>A0ABM6IU17_9BACL</name>
<evidence type="ECO:0000259" key="5">
    <source>
        <dbReference type="PROSITE" id="PS51194"/>
    </source>
</evidence>
<accession>A0ABM6IU17</accession>
<dbReference type="InterPro" id="IPR011545">
    <property type="entry name" value="DEAD/DEAH_box_helicase_dom"/>
</dbReference>